<dbReference type="STRING" id="67003.A0A1X0PAI4"/>
<dbReference type="InterPro" id="IPR050571">
    <property type="entry name" value="Class-IV_PLP-Dep_Aminotrnsfr"/>
</dbReference>
<evidence type="ECO:0000313" key="3">
    <source>
        <dbReference type="Proteomes" id="UP000192257"/>
    </source>
</evidence>
<dbReference type="PANTHER" id="PTHR42743">
    <property type="entry name" value="AMINO-ACID AMINOTRANSFERASE"/>
    <property type="match status" value="1"/>
</dbReference>
<organism evidence="2 3">
    <name type="scientific">Trypanosoma theileri</name>
    <dbReference type="NCBI Taxonomy" id="67003"/>
    <lineage>
        <taxon>Eukaryota</taxon>
        <taxon>Discoba</taxon>
        <taxon>Euglenozoa</taxon>
        <taxon>Kinetoplastea</taxon>
        <taxon>Metakinetoplastina</taxon>
        <taxon>Trypanosomatida</taxon>
        <taxon>Trypanosomatidae</taxon>
        <taxon>Trypanosoma</taxon>
    </lineage>
</organism>
<dbReference type="PANTHER" id="PTHR42743:SF11">
    <property type="entry name" value="AMINODEOXYCHORISMATE LYASE"/>
    <property type="match status" value="1"/>
</dbReference>
<dbReference type="RefSeq" id="XP_028887699.1">
    <property type="nucleotide sequence ID" value="XM_029021191.1"/>
</dbReference>
<dbReference type="InterPro" id="IPR043132">
    <property type="entry name" value="BCAT-like_C"/>
</dbReference>
<dbReference type="VEuPathDB" id="TriTrypDB:TM35_000015100"/>
<sequence length="380" mass="43252">MRIPLGDVVPHIPTSVGNLILSDISQKNIWFCQKGAHEIISVDKLRSATALPITTTTEEKTGDPTDYKLVYDVMRVHKGSVMFEKDHIRRINGSCTAAVQGKNNTTCISWPIEEVQQMIREYIKNYPMEKEDINLKFVSWFPSHSEVSLSLEYCDTLQKNFTYALYFVKSFFPPESWYKEGTQLSLMYNAQRHTPNAKMVQQSLRARAKALQESTNVFEVLLVSDAGEHYLVPEGSRSNYLLLTQDDQLFCSLEKDILVGITLQAVRRAAIAAGFSQIQHQSLHVGDLCSAKAIAMLGTSPGVLPVRDILMYHNEESKEEFLKSMRDYEEWTETRERKFVPIAATAKEKILAANGRLELNSAQNTILQRLREAYETEAFR</sequence>
<dbReference type="Proteomes" id="UP000192257">
    <property type="component" value="Unassembled WGS sequence"/>
</dbReference>
<dbReference type="GO" id="GO:0003824">
    <property type="term" value="F:catalytic activity"/>
    <property type="evidence" value="ECO:0007669"/>
    <property type="project" value="InterPro"/>
</dbReference>
<name>A0A1X0PAI4_9TRYP</name>
<gene>
    <name evidence="2" type="ORF">TM35_000015100</name>
</gene>
<dbReference type="GO" id="GO:0046394">
    <property type="term" value="P:carboxylic acid biosynthetic process"/>
    <property type="evidence" value="ECO:0007669"/>
    <property type="project" value="UniProtKB-ARBA"/>
</dbReference>
<dbReference type="InterPro" id="IPR036038">
    <property type="entry name" value="Aminotransferase-like"/>
</dbReference>
<dbReference type="AlphaFoldDB" id="A0A1X0PAI4"/>
<dbReference type="EMBL" id="NBCO01000001">
    <property type="protein sequence ID" value="ORC93633.1"/>
    <property type="molecule type" value="Genomic_DNA"/>
</dbReference>
<comment type="caution">
    <text evidence="2">The sequence shown here is derived from an EMBL/GenBank/DDBJ whole genome shotgun (WGS) entry which is preliminary data.</text>
</comment>
<dbReference type="InterPro" id="IPR001544">
    <property type="entry name" value="Aminotrans_IV"/>
</dbReference>
<dbReference type="OrthoDB" id="277045at2759"/>
<evidence type="ECO:0000256" key="1">
    <source>
        <dbReference type="ARBA" id="ARBA00009320"/>
    </source>
</evidence>
<reference evidence="2 3" key="1">
    <citation type="submission" date="2017-03" db="EMBL/GenBank/DDBJ databases">
        <title>An alternative strategy for trypanosome survival in the mammalian bloodstream revealed through genome and transcriptome analysis of the ubiquitous bovine parasite Trypanosoma (Megatrypanum) theileri.</title>
        <authorList>
            <person name="Kelly S."/>
            <person name="Ivens A."/>
            <person name="Mott A."/>
            <person name="O'Neill E."/>
            <person name="Emms D."/>
            <person name="Macleod O."/>
            <person name="Voorheis P."/>
            <person name="Matthews J."/>
            <person name="Matthews K."/>
            <person name="Carrington M."/>
        </authorList>
    </citation>
    <scope>NUCLEOTIDE SEQUENCE [LARGE SCALE GENOMIC DNA]</scope>
    <source>
        <strain evidence="2">Edinburgh</strain>
    </source>
</reference>
<dbReference type="Pfam" id="PF01063">
    <property type="entry name" value="Aminotran_4"/>
    <property type="match status" value="1"/>
</dbReference>
<dbReference type="GeneID" id="39980971"/>
<evidence type="ECO:0000313" key="2">
    <source>
        <dbReference type="EMBL" id="ORC93633.1"/>
    </source>
</evidence>
<accession>A0A1X0PAI4</accession>
<dbReference type="SUPFAM" id="SSF56752">
    <property type="entry name" value="D-aminoacid aminotransferase-like PLP-dependent enzymes"/>
    <property type="match status" value="1"/>
</dbReference>
<dbReference type="Gene3D" id="3.20.10.10">
    <property type="entry name" value="D-amino Acid Aminotransferase, subunit A, domain 2"/>
    <property type="match status" value="1"/>
</dbReference>
<keyword evidence="3" id="KW-1185">Reference proteome</keyword>
<comment type="similarity">
    <text evidence="1">Belongs to the class-IV pyridoxal-phosphate-dependent aminotransferase family.</text>
</comment>
<protein>
    <submittedName>
        <fullName evidence="2">Protein G6</fullName>
    </submittedName>
</protein>
<dbReference type="Gene3D" id="3.30.470.10">
    <property type="match status" value="1"/>
</dbReference>
<dbReference type="InterPro" id="IPR043131">
    <property type="entry name" value="BCAT-like_N"/>
</dbReference>
<proteinExistence type="inferred from homology"/>